<evidence type="ECO:0000313" key="1">
    <source>
        <dbReference type="EMBL" id="RBO99434.1"/>
    </source>
</evidence>
<dbReference type="Proteomes" id="UP000252254">
    <property type="component" value="Unassembled WGS sequence"/>
</dbReference>
<dbReference type="AlphaFoldDB" id="A0A366ED58"/>
<name>A0A366ED58_9BACI</name>
<gene>
    <name evidence="1" type="ORF">DES48_104106</name>
</gene>
<proteinExistence type="predicted"/>
<comment type="caution">
    <text evidence="1">The sequence shown here is derived from an EMBL/GenBank/DDBJ whole genome shotgun (WGS) entry which is preliminary data.</text>
</comment>
<dbReference type="EMBL" id="QNRI01000004">
    <property type="protein sequence ID" value="RBO99434.1"/>
    <property type="molecule type" value="Genomic_DNA"/>
</dbReference>
<reference evidence="1 2" key="1">
    <citation type="submission" date="2018-06" db="EMBL/GenBank/DDBJ databases">
        <title>Genomic Encyclopedia of Type Strains, Phase IV (KMG-IV): sequencing the most valuable type-strain genomes for metagenomic binning, comparative biology and taxonomic classification.</title>
        <authorList>
            <person name="Goeker M."/>
        </authorList>
    </citation>
    <scope>NUCLEOTIDE SEQUENCE [LARGE SCALE GENOMIC DNA]</scope>
    <source>
        <strain evidence="1 2">DSM 15140</strain>
    </source>
</reference>
<organism evidence="1 2">
    <name type="scientific">Paraliobacillus ryukyuensis</name>
    <dbReference type="NCBI Taxonomy" id="200904"/>
    <lineage>
        <taxon>Bacteria</taxon>
        <taxon>Bacillati</taxon>
        <taxon>Bacillota</taxon>
        <taxon>Bacilli</taxon>
        <taxon>Bacillales</taxon>
        <taxon>Bacillaceae</taxon>
        <taxon>Paraliobacillus</taxon>
    </lineage>
</organism>
<sequence>MTNVELTRYRHVVASSFEEQLASIEDITALIDKTARLAEELSQLLQRFKL</sequence>
<protein>
    <submittedName>
        <fullName evidence="1">Uncharacterized protein</fullName>
    </submittedName>
</protein>
<keyword evidence="2" id="KW-1185">Reference proteome</keyword>
<dbReference type="RefSeq" id="WP_170126183.1">
    <property type="nucleotide sequence ID" value="NZ_BAABQN010000003.1"/>
</dbReference>
<accession>A0A366ED58</accession>
<evidence type="ECO:0000313" key="2">
    <source>
        <dbReference type="Proteomes" id="UP000252254"/>
    </source>
</evidence>